<evidence type="ECO:0000256" key="2">
    <source>
        <dbReference type="ARBA" id="ARBA00023242"/>
    </source>
</evidence>
<reference evidence="6 7" key="1">
    <citation type="journal article" date="2011" name="Proc. Natl. Acad. Sci. U.S.A.">
        <title>Evolutionary erosion of yeast sex chromosomes by mating-type switching accidents.</title>
        <authorList>
            <person name="Gordon J.L."/>
            <person name="Armisen D."/>
            <person name="Proux-Wera E."/>
            <person name="Oheigeartaigh S.S."/>
            <person name="Byrne K.P."/>
            <person name="Wolfe K.H."/>
        </authorList>
    </citation>
    <scope>NUCLEOTIDE SEQUENCE [LARGE SCALE GENOMIC DNA]</scope>
    <source>
        <strain evidence="7">ATCC MYA-139 / BCRC 22969 / CBS 8797 / CCRC 22969 / KCTC 17520 / NBRC 10181 / NCYC 3082</strain>
    </source>
</reference>
<feature type="region of interest" description="Disordered" evidence="4">
    <location>
        <begin position="539"/>
        <end position="615"/>
    </location>
</feature>
<feature type="compositionally biased region" description="Acidic residues" evidence="4">
    <location>
        <begin position="539"/>
        <end position="589"/>
    </location>
</feature>
<dbReference type="InterPro" id="IPR036322">
    <property type="entry name" value="WD40_repeat_dom_sf"/>
</dbReference>
<dbReference type="OrthoDB" id="30195at2759"/>
<dbReference type="KEGG" id="kng:KNAG_0B03930"/>
<dbReference type="PANTHER" id="PTHR44267">
    <property type="entry name" value="WD REPEAT-CONTAINING PROTEIN 43"/>
    <property type="match status" value="1"/>
</dbReference>
<dbReference type="STRING" id="1071383.J7S3P4"/>
<reference evidence="7" key="2">
    <citation type="submission" date="2012-08" db="EMBL/GenBank/DDBJ databases">
        <title>Genome sequence of Kazachstania naganishii.</title>
        <authorList>
            <person name="Gordon J.L."/>
            <person name="Armisen D."/>
            <person name="Proux-Wera E."/>
            <person name="OhEigeartaigh S.S."/>
            <person name="Byrne K.P."/>
            <person name="Wolfe K.H."/>
        </authorList>
    </citation>
    <scope>NUCLEOTIDE SEQUENCE [LARGE SCALE GENOMIC DNA]</scope>
    <source>
        <strain evidence="7">ATCC MYA-139 / BCRC 22969 / CBS 8797 / CCRC 22969 / KCTC 17520 / NBRC 10181 / NCYC 3082</strain>
    </source>
</reference>
<keyword evidence="7" id="KW-1185">Reference proteome</keyword>
<gene>
    <name evidence="6" type="primary">KNAG0B03930</name>
    <name evidence="6" type="ordered locus">KNAG_0B03930</name>
</gene>
<dbReference type="AlphaFoldDB" id="J7S3P4"/>
<dbReference type="Gene3D" id="2.130.10.10">
    <property type="entry name" value="YVTN repeat-like/Quinoprotein amine dehydrogenase"/>
    <property type="match status" value="1"/>
</dbReference>
<evidence type="ECO:0000256" key="4">
    <source>
        <dbReference type="SAM" id="MobiDB-lite"/>
    </source>
</evidence>
<evidence type="ECO:0000313" key="6">
    <source>
        <dbReference type="EMBL" id="CCK68834.1"/>
    </source>
</evidence>
<comment type="similarity">
    <text evidence="3">Belongs to the UTP5 family.</text>
</comment>
<sequence length="615" mass="69149">MSAAQSPVVLSSYDPKGRFLCYVSTALDKQRVSVEPTQKLATDSVLNENFLSLNDSNLRCLALEWTYLSANETVCVLLALNNGEVWLYSPLANEVLYKLSTGNSSEVRDMSVHGSSLWCIDSQDFVYEFDLTSFELKQHFQIESCSNLQKILVLSSTQLLLASHQIFLVDISTRQNLLTFPGHVSPVTVLEKLTSDYFISGADSDRFLNVYDLNSSATKTVLVAQSNVVKLSHYDQDCIVITTEDGTVEIFVDPLITNTNKRRTMKSKQATKTLKAIGDSNDSQIPLLNAFVHKDILTLSYLQNATIPFFNQLQWRDLPVEFTVKLTLNQGITHRPKDRSLHGQDLASVANYKEGNARVTSGDNFKHIEDIIRDLELEEKAGERANEDAVFESLSDRLPTINTTKRKSPAIGTVTVILSQALQSNDHSLLETVLNNRDERVIRDTIMRLRPTLSVILLERLAERIARQTQRQGALNVWVKWCLIVHGGYMVSIPNLLKTLASLHSTMKNRANLLNRLLVLETRLDLTLNSMKLENFEADDEDASATYQEEDEETVEYNEELDDADLIEDGEGDDSESEEEEDEDEEGDDPSAQKRENGDQEVAEDSEGYSDVEMA</sequence>
<dbReference type="GO" id="GO:0034455">
    <property type="term" value="C:t-UTP complex"/>
    <property type="evidence" value="ECO:0007669"/>
    <property type="project" value="EnsemblFungi"/>
</dbReference>
<evidence type="ECO:0000259" key="5">
    <source>
        <dbReference type="Pfam" id="PF04003"/>
    </source>
</evidence>
<dbReference type="EMBL" id="HE978315">
    <property type="protein sequence ID" value="CCK68834.1"/>
    <property type="molecule type" value="Genomic_DNA"/>
</dbReference>
<keyword evidence="2" id="KW-0539">Nucleus</keyword>
<proteinExistence type="inferred from homology"/>
<dbReference type="GO" id="GO:0045943">
    <property type="term" value="P:positive regulation of transcription by RNA polymerase I"/>
    <property type="evidence" value="ECO:0007669"/>
    <property type="project" value="EnsemblFungi"/>
</dbReference>
<feature type="domain" description="Small-subunit processome Utp12" evidence="5">
    <location>
        <begin position="425"/>
        <end position="528"/>
    </location>
</feature>
<dbReference type="GO" id="GO:0000462">
    <property type="term" value="P:maturation of SSU-rRNA from tricistronic rRNA transcript (SSU-rRNA, 5.8S rRNA, LSU-rRNA)"/>
    <property type="evidence" value="ECO:0007669"/>
    <property type="project" value="EnsemblFungi"/>
</dbReference>
<dbReference type="Pfam" id="PF04003">
    <property type="entry name" value="Utp12"/>
    <property type="match status" value="1"/>
</dbReference>
<dbReference type="InterPro" id="IPR052414">
    <property type="entry name" value="U3_snoRNA-assoc_WDR"/>
</dbReference>
<feature type="compositionally biased region" description="Acidic residues" evidence="4">
    <location>
        <begin position="599"/>
        <end position="615"/>
    </location>
</feature>
<dbReference type="PANTHER" id="PTHR44267:SF1">
    <property type="entry name" value="WD REPEAT-CONTAINING PROTEIN 43"/>
    <property type="match status" value="1"/>
</dbReference>
<dbReference type="InterPro" id="IPR007148">
    <property type="entry name" value="SSU_processome_Utp12"/>
</dbReference>
<comment type="subcellular location">
    <subcellularLocation>
        <location evidence="1">Nucleus</location>
    </subcellularLocation>
</comment>
<name>J7S3P4_HUIN7</name>
<dbReference type="SUPFAM" id="SSF50978">
    <property type="entry name" value="WD40 repeat-like"/>
    <property type="match status" value="1"/>
</dbReference>
<dbReference type="OMA" id="WVKWCLI"/>
<dbReference type="RefSeq" id="XP_022463080.1">
    <property type="nucleotide sequence ID" value="XM_022606379.1"/>
</dbReference>
<evidence type="ECO:0000256" key="3">
    <source>
        <dbReference type="ARBA" id="ARBA00038335"/>
    </source>
</evidence>
<organism evidence="6 7">
    <name type="scientific">Huiozyma naganishii (strain ATCC MYA-139 / BCRC 22969 / CBS 8797 / KCTC 17520 / NBRC 10181 / NCYC 3082 / Yp74L-3)</name>
    <name type="common">Yeast</name>
    <name type="synonym">Kazachstania naganishii</name>
    <dbReference type="NCBI Taxonomy" id="1071383"/>
    <lineage>
        <taxon>Eukaryota</taxon>
        <taxon>Fungi</taxon>
        <taxon>Dikarya</taxon>
        <taxon>Ascomycota</taxon>
        <taxon>Saccharomycotina</taxon>
        <taxon>Saccharomycetes</taxon>
        <taxon>Saccharomycetales</taxon>
        <taxon>Saccharomycetaceae</taxon>
        <taxon>Huiozyma</taxon>
    </lineage>
</organism>
<evidence type="ECO:0000313" key="7">
    <source>
        <dbReference type="Proteomes" id="UP000006310"/>
    </source>
</evidence>
<dbReference type="Proteomes" id="UP000006310">
    <property type="component" value="Chromosome 2"/>
</dbReference>
<dbReference type="GO" id="GO:0033553">
    <property type="term" value="C:rDNA heterochromatin"/>
    <property type="evidence" value="ECO:0007669"/>
    <property type="project" value="EnsemblFungi"/>
</dbReference>
<dbReference type="HOGENOM" id="CLU_023936_0_0_1"/>
<protein>
    <recommendedName>
        <fullName evidence="5">Small-subunit processome Utp12 domain-containing protein</fullName>
    </recommendedName>
</protein>
<evidence type="ECO:0000256" key="1">
    <source>
        <dbReference type="ARBA" id="ARBA00004123"/>
    </source>
</evidence>
<accession>J7S3P4</accession>
<dbReference type="GeneID" id="34524484"/>
<dbReference type="InterPro" id="IPR015943">
    <property type="entry name" value="WD40/YVTN_repeat-like_dom_sf"/>
</dbReference>
<dbReference type="eggNOG" id="KOG4547">
    <property type="taxonomic scope" value="Eukaryota"/>
</dbReference>
<dbReference type="GO" id="GO:0032040">
    <property type="term" value="C:small-subunit processome"/>
    <property type="evidence" value="ECO:0007669"/>
    <property type="project" value="EnsemblFungi"/>
</dbReference>